<gene>
    <name evidence="10" type="ORF">IJ22_31900</name>
</gene>
<dbReference type="GO" id="GO:0000156">
    <property type="term" value="F:phosphorelay response regulator activity"/>
    <property type="evidence" value="ECO:0007669"/>
    <property type="project" value="TreeGrafter"/>
</dbReference>
<dbReference type="InterPro" id="IPR051271">
    <property type="entry name" value="2C-system_Tx_regulators"/>
</dbReference>
<reference evidence="10 11" key="2">
    <citation type="journal article" date="2016" name="Genome Announc.">
        <title>Complete Genome Sequences of Two Interactive Moderate Thermophiles, Paenibacillus napthalenovorans 32O-Y and Paenibacillus sp. 32O-W.</title>
        <authorList>
            <person name="Butler R.R.III."/>
            <person name="Wang J."/>
            <person name="Stark B.C."/>
            <person name="Pombert J.F."/>
        </authorList>
    </citation>
    <scope>NUCLEOTIDE SEQUENCE [LARGE SCALE GENOMIC DNA]</scope>
    <source>
        <strain evidence="10 11">32O-Y</strain>
    </source>
</reference>
<dbReference type="Proteomes" id="UP000061660">
    <property type="component" value="Chromosome"/>
</dbReference>
<dbReference type="AlphaFoldDB" id="A0A0U2UBI3"/>
<dbReference type="PROSITE" id="PS50110">
    <property type="entry name" value="RESPONSE_REGULATORY"/>
    <property type="match status" value="1"/>
</dbReference>
<proteinExistence type="predicted"/>
<sequence length="249" mass="27942">MNMMNSPESKLFRVILVEDDPMVQEVNQQFIERVKGFQIIGTASSGDEGLRMVKKLKPDLMILDIFMPVQDGIETLAQIRKQQLSVDVIVISAANDMRTIERMLQNGAVDYIIKPFKFDRVKQALEHYRSIKETLQSEHTVTQSELDRVLYGNPQTPSSLISASDAAAVQDLPKGLQALTLKQILQFLSGQTDPLSAEEVAEGVGIARVTARRYLDYLEKSGQVRLDLQYGVGRPMNKYVLSSRPGESR</sequence>
<evidence type="ECO:0000313" key="11">
    <source>
        <dbReference type="Proteomes" id="UP000061660"/>
    </source>
</evidence>
<dbReference type="GO" id="GO:0005737">
    <property type="term" value="C:cytoplasm"/>
    <property type="evidence" value="ECO:0007669"/>
    <property type="project" value="UniProtKB-SubCell"/>
</dbReference>
<dbReference type="InterPro" id="IPR011006">
    <property type="entry name" value="CheY-like_superfamily"/>
</dbReference>
<evidence type="ECO:0000256" key="2">
    <source>
        <dbReference type="ARBA" id="ARBA00022490"/>
    </source>
</evidence>
<keyword evidence="6 9" id="KW-0238">DNA-binding</keyword>
<evidence type="ECO:0000256" key="4">
    <source>
        <dbReference type="ARBA" id="ARBA00023012"/>
    </source>
</evidence>
<dbReference type="SUPFAM" id="SSF52172">
    <property type="entry name" value="CheY-like"/>
    <property type="match status" value="1"/>
</dbReference>
<keyword evidence="8 9" id="KW-0804">Transcription</keyword>
<dbReference type="SUPFAM" id="SSF46785">
    <property type="entry name" value="Winged helix' DNA-binding domain"/>
    <property type="match status" value="1"/>
</dbReference>
<dbReference type="SMART" id="SM00448">
    <property type="entry name" value="REC"/>
    <property type="match status" value="1"/>
</dbReference>
<dbReference type="GO" id="GO:0003677">
    <property type="term" value="F:DNA binding"/>
    <property type="evidence" value="ECO:0007669"/>
    <property type="project" value="UniProtKB-KW"/>
</dbReference>
<dbReference type="InterPro" id="IPR036388">
    <property type="entry name" value="WH-like_DNA-bd_sf"/>
</dbReference>
<evidence type="ECO:0000256" key="3">
    <source>
        <dbReference type="ARBA" id="ARBA00022553"/>
    </source>
</evidence>
<keyword evidence="2 9" id="KW-0963">Cytoplasm</keyword>
<dbReference type="PANTHER" id="PTHR45526">
    <property type="entry name" value="TRANSCRIPTIONAL REGULATORY PROTEIN DPIA"/>
    <property type="match status" value="1"/>
</dbReference>
<keyword evidence="5 9" id="KW-0805">Transcription regulation</keyword>
<dbReference type="CDD" id="cd19925">
    <property type="entry name" value="REC_citrate_TCS"/>
    <property type="match status" value="1"/>
</dbReference>
<evidence type="ECO:0000313" key="10">
    <source>
        <dbReference type="EMBL" id="ALS23560.1"/>
    </source>
</evidence>
<dbReference type="STRING" id="162209.IJ22_31900"/>
<dbReference type="PATRIC" id="fig|162209.4.peg.3417"/>
<dbReference type="Pfam" id="PF00072">
    <property type="entry name" value="Response_reg"/>
    <property type="match status" value="1"/>
</dbReference>
<dbReference type="Pfam" id="PF09339">
    <property type="entry name" value="HTH_IclR"/>
    <property type="match status" value="1"/>
</dbReference>
<keyword evidence="4 9" id="KW-0902">Two-component regulatory system</keyword>
<dbReference type="PANTHER" id="PTHR45526:SF1">
    <property type="entry name" value="TRANSCRIPTIONAL REGULATORY PROTEIN DCUR-RELATED"/>
    <property type="match status" value="1"/>
</dbReference>
<dbReference type="InterPro" id="IPR001789">
    <property type="entry name" value="Sig_transdc_resp-reg_receiver"/>
</dbReference>
<organism evidence="10 11">
    <name type="scientific">Paenibacillus naphthalenovorans</name>
    <dbReference type="NCBI Taxonomy" id="162209"/>
    <lineage>
        <taxon>Bacteria</taxon>
        <taxon>Bacillati</taxon>
        <taxon>Bacillota</taxon>
        <taxon>Bacilli</taxon>
        <taxon>Bacillales</taxon>
        <taxon>Paenibacillaceae</taxon>
        <taxon>Paenibacillus</taxon>
    </lineage>
</organism>
<dbReference type="Gene3D" id="3.40.50.2300">
    <property type="match status" value="1"/>
</dbReference>
<accession>A0A0U2UBI3</accession>
<evidence type="ECO:0000256" key="9">
    <source>
        <dbReference type="PIRNR" id="PIRNR006171"/>
    </source>
</evidence>
<dbReference type="Gene3D" id="1.10.10.10">
    <property type="entry name" value="Winged helix-like DNA-binding domain superfamily/Winged helix DNA-binding domain"/>
    <property type="match status" value="1"/>
</dbReference>
<evidence type="ECO:0000256" key="5">
    <source>
        <dbReference type="ARBA" id="ARBA00023015"/>
    </source>
</evidence>
<keyword evidence="3" id="KW-0597">Phosphoprotein</keyword>
<evidence type="ECO:0000256" key="7">
    <source>
        <dbReference type="ARBA" id="ARBA00023159"/>
    </source>
</evidence>
<keyword evidence="7 9" id="KW-0010">Activator</keyword>
<comment type="subcellular location">
    <subcellularLocation>
        <location evidence="1 9">Cytoplasm</location>
    </subcellularLocation>
</comment>
<dbReference type="InterPro" id="IPR005471">
    <property type="entry name" value="Tscrpt_reg_IclR_N"/>
</dbReference>
<dbReference type="InterPro" id="IPR036390">
    <property type="entry name" value="WH_DNA-bd_sf"/>
</dbReference>
<dbReference type="EMBL" id="CP013652">
    <property type="protein sequence ID" value="ALS23560.1"/>
    <property type="molecule type" value="Genomic_DNA"/>
</dbReference>
<reference evidence="11" key="1">
    <citation type="submission" date="2015-12" db="EMBL/GenBank/DDBJ databases">
        <title>Complete genome sequences of two moderately thermophilic Paenibacillus species.</title>
        <authorList>
            <person name="Butler R.III."/>
            <person name="Wang J."/>
            <person name="Stark B.C."/>
            <person name="Pombert J.-F."/>
        </authorList>
    </citation>
    <scope>NUCLEOTIDE SEQUENCE [LARGE SCALE GENOMIC DNA]</scope>
    <source>
        <strain evidence="11">32O-Y</strain>
    </source>
</reference>
<dbReference type="InterPro" id="IPR024187">
    <property type="entry name" value="Sig_transdc_resp-reg_cit/mal"/>
</dbReference>
<evidence type="ECO:0000256" key="6">
    <source>
        <dbReference type="ARBA" id="ARBA00023125"/>
    </source>
</evidence>
<evidence type="ECO:0000256" key="1">
    <source>
        <dbReference type="ARBA" id="ARBA00004496"/>
    </source>
</evidence>
<keyword evidence="11" id="KW-1185">Reference proteome</keyword>
<evidence type="ECO:0000256" key="8">
    <source>
        <dbReference type="ARBA" id="ARBA00023163"/>
    </source>
</evidence>
<name>A0A0U2UBI3_9BACL</name>
<dbReference type="PIRSF" id="PIRSF006171">
    <property type="entry name" value="RR_citrat_malat"/>
    <property type="match status" value="1"/>
</dbReference>
<dbReference type="KEGG" id="pnp:IJ22_31900"/>
<protein>
    <recommendedName>
        <fullName evidence="9">Transcriptional regulatory protein</fullName>
    </recommendedName>
</protein>
<dbReference type="GO" id="GO:0003700">
    <property type="term" value="F:DNA-binding transcription factor activity"/>
    <property type="evidence" value="ECO:0007669"/>
    <property type="project" value="InterPro"/>
</dbReference>